<dbReference type="SUPFAM" id="SSF56601">
    <property type="entry name" value="beta-lactamase/transpeptidase-like"/>
    <property type="match status" value="1"/>
</dbReference>
<dbReference type="RefSeq" id="WP_345686524.1">
    <property type="nucleotide sequence ID" value="NZ_BAABIT010000001.1"/>
</dbReference>
<evidence type="ECO:0000313" key="3">
    <source>
        <dbReference type="Proteomes" id="UP001595829"/>
    </source>
</evidence>
<sequence length="260" mass="27329">MLSVYAAVPGGPAYLARNPDHPHYAASTMKVAVLAALHRSGLDLDAKVPLRNAFPSALPGAPDYAIPPDLEVDAETWALLGRRVSLRRLARQMIAHSSDLATNTLLAHIGIDAVDEIWRLAGAGHSTTRRGIEDAAARAAGITNLVTAADLVRLLCWLPRPVLGELAHNRHRVDLAAGLPPGTRIAFKNGWITGVRHSAAVVLPEDAPPYALAVCYTGPLASGHAVADPAARVLARVSARVWSLRHTGRSASGVGEPATG</sequence>
<dbReference type="PANTHER" id="PTHR35333:SF5">
    <property type="entry name" value="CONSERVED LIPOPROTEIN LPQF-RELATED"/>
    <property type="match status" value="1"/>
</dbReference>
<proteinExistence type="predicted"/>
<comment type="caution">
    <text evidence="2">The sequence shown here is derived from an EMBL/GenBank/DDBJ whole genome shotgun (WGS) entry which is preliminary data.</text>
</comment>
<keyword evidence="3" id="KW-1185">Reference proteome</keyword>
<evidence type="ECO:0000313" key="2">
    <source>
        <dbReference type="EMBL" id="MFC5024358.1"/>
    </source>
</evidence>
<name>A0ABV9XJQ4_9ACTN</name>
<reference evidence="3" key="1">
    <citation type="journal article" date="2019" name="Int. J. Syst. Evol. Microbiol.">
        <title>The Global Catalogue of Microorganisms (GCM) 10K type strain sequencing project: providing services to taxonomists for standard genome sequencing and annotation.</title>
        <authorList>
            <consortium name="The Broad Institute Genomics Platform"/>
            <consortium name="The Broad Institute Genome Sequencing Center for Infectious Disease"/>
            <person name="Wu L."/>
            <person name="Ma J."/>
        </authorList>
    </citation>
    <scope>NUCLEOTIDE SEQUENCE [LARGE SCALE GENOMIC DNA]</scope>
    <source>
        <strain evidence="3">CGMCC 4.1648</strain>
    </source>
</reference>
<dbReference type="Proteomes" id="UP001595829">
    <property type="component" value="Unassembled WGS sequence"/>
</dbReference>
<dbReference type="InterPro" id="IPR045155">
    <property type="entry name" value="Beta-lactam_cat"/>
</dbReference>
<feature type="domain" description="Beta-lactamase class A catalytic" evidence="1">
    <location>
        <begin position="4"/>
        <end position="215"/>
    </location>
</feature>
<dbReference type="InterPro" id="IPR012338">
    <property type="entry name" value="Beta-lactam/transpept-like"/>
</dbReference>
<gene>
    <name evidence="2" type="ORF">ACFPM3_19715</name>
</gene>
<dbReference type="GO" id="GO:0016787">
    <property type="term" value="F:hydrolase activity"/>
    <property type="evidence" value="ECO:0007669"/>
    <property type="project" value="UniProtKB-KW"/>
</dbReference>
<dbReference type="InterPro" id="IPR000871">
    <property type="entry name" value="Beta-lactam_class-A"/>
</dbReference>
<protein>
    <submittedName>
        <fullName evidence="2">Serine hydrolase</fullName>
    </submittedName>
</protein>
<accession>A0ABV9XJQ4</accession>
<evidence type="ECO:0000259" key="1">
    <source>
        <dbReference type="Pfam" id="PF13354"/>
    </source>
</evidence>
<dbReference type="Gene3D" id="3.40.710.10">
    <property type="entry name" value="DD-peptidase/beta-lactamase superfamily"/>
    <property type="match status" value="1"/>
</dbReference>
<organism evidence="2 3">
    <name type="scientific">Streptomyces coeruleoprunus</name>
    <dbReference type="NCBI Taxonomy" id="285563"/>
    <lineage>
        <taxon>Bacteria</taxon>
        <taxon>Bacillati</taxon>
        <taxon>Actinomycetota</taxon>
        <taxon>Actinomycetes</taxon>
        <taxon>Kitasatosporales</taxon>
        <taxon>Streptomycetaceae</taxon>
        <taxon>Streptomyces</taxon>
    </lineage>
</organism>
<keyword evidence="2" id="KW-0378">Hydrolase</keyword>
<dbReference type="Pfam" id="PF13354">
    <property type="entry name" value="Beta-lactamase2"/>
    <property type="match status" value="1"/>
</dbReference>
<dbReference type="EMBL" id="JBHSJD010000014">
    <property type="protein sequence ID" value="MFC5024358.1"/>
    <property type="molecule type" value="Genomic_DNA"/>
</dbReference>
<dbReference type="PANTHER" id="PTHR35333">
    <property type="entry name" value="BETA-LACTAMASE"/>
    <property type="match status" value="1"/>
</dbReference>